<feature type="region of interest" description="Disordered" evidence="10">
    <location>
        <begin position="134"/>
        <end position="192"/>
    </location>
</feature>
<keyword evidence="12" id="KW-0489">Methyltransferase</keyword>
<dbReference type="Proteomes" id="UP000039865">
    <property type="component" value="Unassembled WGS sequence"/>
</dbReference>
<dbReference type="InterPro" id="IPR013083">
    <property type="entry name" value="Znf_RING/FYVE/PHD"/>
</dbReference>
<keyword evidence="6" id="KW-0805">Transcription regulation</keyword>
<evidence type="ECO:0000256" key="4">
    <source>
        <dbReference type="ARBA" id="ARBA00022771"/>
    </source>
</evidence>
<keyword evidence="7" id="KW-0804">Transcription</keyword>
<dbReference type="PANTHER" id="PTHR45888:SF4">
    <property type="entry name" value="PHD FINGER PROTEIN 10"/>
    <property type="match status" value="1"/>
</dbReference>
<dbReference type="PROSITE" id="PS50016">
    <property type="entry name" value="ZF_PHD_2"/>
    <property type="match status" value="3"/>
</dbReference>
<dbReference type="GO" id="GO:0032259">
    <property type="term" value="P:methylation"/>
    <property type="evidence" value="ECO:0007669"/>
    <property type="project" value="UniProtKB-KW"/>
</dbReference>
<dbReference type="Pfam" id="PF00628">
    <property type="entry name" value="PHD"/>
    <property type="match status" value="3"/>
</dbReference>
<evidence type="ECO:0000256" key="7">
    <source>
        <dbReference type="ARBA" id="ARBA00023163"/>
    </source>
</evidence>
<evidence type="ECO:0000256" key="1">
    <source>
        <dbReference type="ARBA" id="ARBA00004123"/>
    </source>
</evidence>
<evidence type="ECO:0000256" key="5">
    <source>
        <dbReference type="ARBA" id="ARBA00022833"/>
    </source>
</evidence>
<feature type="compositionally biased region" description="Polar residues" evidence="10">
    <location>
        <begin position="134"/>
        <end position="165"/>
    </location>
</feature>
<dbReference type="AlphaFoldDB" id="A0A078ALF1"/>
<evidence type="ECO:0000256" key="10">
    <source>
        <dbReference type="SAM" id="MobiDB-lite"/>
    </source>
</evidence>
<dbReference type="SMART" id="SM00249">
    <property type="entry name" value="PHD"/>
    <property type="match status" value="3"/>
</dbReference>
<dbReference type="GO" id="GO:0008270">
    <property type="term" value="F:zinc ion binding"/>
    <property type="evidence" value="ECO:0007669"/>
    <property type="project" value="UniProtKB-KW"/>
</dbReference>
<evidence type="ECO:0000256" key="9">
    <source>
        <dbReference type="PROSITE-ProRule" id="PRU00146"/>
    </source>
</evidence>
<keyword evidence="2" id="KW-0479">Metal-binding</keyword>
<evidence type="ECO:0000259" key="11">
    <source>
        <dbReference type="PROSITE" id="PS50016"/>
    </source>
</evidence>
<dbReference type="GO" id="GO:0008168">
    <property type="term" value="F:methyltransferase activity"/>
    <property type="evidence" value="ECO:0007669"/>
    <property type="project" value="UniProtKB-KW"/>
</dbReference>
<feature type="domain" description="PHD-type" evidence="11">
    <location>
        <begin position="248"/>
        <end position="298"/>
    </location>
</feature>
<keyword evidence="8" id="KW-0539">Nucleus</keyword>
<feature type="domain" description="PHD-type" evidence="11">
    <location>
        <begin position="334"/>
        <end position="391"/>
    </location>
</feature>
<evidence type="ECO:0000256" key="2">
    <source>
        <dbReference type="ARBA" id="ARBA00022723"/>
    </source>
</evidence>
<dbReference type="InParanoid" id="A0A078ALF1"/>
<evidence type="ECO:0000313" key="13">
    <source>
        <dbReference type="Proteomes" id="UP000039865"/>
    </source>
</evidence>
<protein>
    <submittedName>
        <fullName evidence="12">Histone-lysine n-methyltransferase mll3</fullName>
    </submittedName>
</protein>
<dbReference type="SUPFAM" id="SSF57903">
    <property type="entry name" value="FYVE/PHD zinc finger"/>
    <property type="match status" value="3"/>
</dbReference>
<accession>A0A078ALF1</accession>
<dbReference type="InterPro" id="IPR011011">
    <property type="entry name" value="Znf_FYVE_PHD"/>
</dbReference>
<proteinExistence type="predicted"/>
<evidence type="ECO:0000256" key="3">
    <source>
        <dbReference type="ARBA" id="ARBA00022737"/>
    </source>
</evidence>
<sequence length="407" mass="46729">MANIQQNEFERCTQKKRNLRPFHIECGITKKRLCYCPNSGAVSVSNKVQMQMQQLVAGNLQEYYDGYQPDFESKMIQKLRLEKERLMNVQKGDFADTFEKFLDYLDEEDMKDFDSHMKNPGSENKKVARYIATSMNQTSRPKTQVQTKTSSKQAATQAVQSNGANKSKDASKKQSISKSGKDQDGQRAGGDDVKYSEACSVCEKKVIPSEEAKSLKCFRCFKIYHSACHQPPLNTDLVKRFQWECSDCKTCKNCNQNNDEDKIIICDMCDKAVHIHCLNPPLSQIPSQNWFCKDCINCVSCDKDLGNIAQKNQGLWYNSIFRICKDCNYQLQQGNFCKICQKAYSQDSNEDFIQCDECQDWIHAACDGFDSDKLAKMNEDEKYVCPICKKKKEARLHHANQGQTRKK</sequence>
<dbReference type="GO" id="GO:0005634">
    <property type="term" value="C:nucleus"/>
    <property type="evidence" value="ECO:0007669"/>
    <property type="project" value="UniProtKB-SubCell"/>
</dbReference>
<dbReference type="InterPro" id="IPR001965">
    <property type="entry name" value="Znf_PHD"/>
</dbReference>
<dbReference type="OrthoDB" id="312399at2759"/>
<name>A0A078ALF1_STYLE</name>
<keyword evidence="3" id="KW-0677">Repeat</keyword>
<evidence type="ECO:0000256" key="6">
    <source>
        <dbReference type="ARBA" id="ARBA00023015"/>
    </source>
</evidence>
<dbReference type="EMBL" id="CCKQ01011472">
    <property type="protein sequence ID" value="CDW83044.1"/>
    <property type="molecule type" value="Genomic_DNA"/>
</dbReference>
<feature type="domain" description="PHD-type" evidence="11">
    <location>
        <begin position="196"/>
        <end position="251"/>
    </location>
</feature>
<keyword evidence="5" id="KW-0862">Zinc</keyword>
<reference evidence="12 13" key="1">
    <citation type="submission" date="2014-06" db="EMBL/GenBank/DDBJ databases">
        <authorList>
            <person name="Swart Estienne"/>
        </authorList>
    </citation>
    <scope>NUCLEOTIDE SEQUENCE [LARGE SCALE GENOMIC DNA]</scope>
    <source>
        <strain evidence="12 13">130c</strain>
    </source>
</reference>
<gene>
    <name evidence="12" type="primary">Contig7194.g7701</name>
    <name evidence="12" type="ORF">STYLEM_12083</name>
</gene>
<dbReference type="InterPro" id="IPR019787">
    <property type="entry name" value="Znf_PHD-finger"/>
</dbReference>
<keyword evidence="13" id="KW-1185">Reference proteome</keyword>
<organism evidence="12 13">
    <name type="scientific">Stylonychia lemnae</name>
    <name type="common">Ciliate</name>
    <dbReference type="NCBI Taxonomy" id="5949"/>
    <lineage>
        <taxon>Eukaryota</taxon>
        <taxon>Sar</taxon>
        <taxon>Alveolata</taxon>
        <taxon>Ciliophora</taxon>
        <taxon>Intramacronucleata</taxon>
        <taxon>Spirotrichea</taxon>
        <taxon>Stichotrichia</taxon>
        <taxon>Sporadotrichida</taxon>
        <taxon>Oxytrichidae</taxon>
        <taxon>Stylonychinae</taxon>
        <taxon>Stylonychia</taxon>
    </lineage>
</organism>
<dbReference type="OMA" id="CKECEVC"/>
<keyword evidence="4 9" id="KW-0863">Zinc-finger</keyword>
<evidence type="ECO:0000313" key="12">
    <source>
        <dbReference type="EMBL" id="CDW83044.1"/>
    </source>
</evidence>
<dbReference type="PANTHER" id="PTHR45888">
    <property type="entry name" value="HL01030P-RELATED"/>
    <property type="match status" value="1"/>
</dbReference>
<comment type="subcellular location">
    <subcellularLocation>
        <location evidence="1">Nucleus</location>
    </subcellularLocation>
</comment>
<keyword evidence="12" id="KW-0808">Transferase</keyword>
<evidence type="ECO:0000256" key="8">
    <source>
        <dbReference type="ARBA" id="ARBA00023242"/>
    </source>
</evidence>
<dbReference type="Gene3D" id="3.30.40.10">
    <property type="entry name" value="Zinc/RING finger domain, C3HC4 (zinc finger)"/>
    <property type="match status" value="3"/>
</dbReference>
<feature type="compositionally biased region" description="Basic and acidic residues" evidence="10">
    <location>
        <begin position="179"/>
        <end position="192"/>
    </location>
</feature>